<evidence type="ECO:0000259" key="7">
    <source>
        <dbReference type="Pfam" id="PF00408"/>
    </source>
</evidence>
<dbReference type="SUPFAM" id="SSF55957">
    <property type="entry name" value="Phosphoglucomutase, C-terminal domain"/>
    <property type="match status" value="1"/>
</dbReference>
<gene>
    <name evidence="10" type="ordered locus">ASAC_1156</name>
</gene>
<evidence type="ECO:0000256" key="2">
    <source>
        <dbReference type="ARBA" id="ARBA00010231"/>
    </source>
</evidence>
<dbReference type="RefSeq" id="WP_013267073.1">
    <property type="nucleotide sequence ID" value="NC_014374.1"/>
</dbReference>
<keyword evidence="3" id="KW-0597">Phosphoprotein</keyword>
<evidence type="ECO:0000259" key="8">
    <source>
        <dbReference type="Pfam" id="PF02878"/>
    </source>
</evidence>
<dbReference type="STRING" id="666510.ASAC_1156"/>
<feature type="domain" description="Alpha-D-phosphohexomutase alpha/beta/alpha" evidence="8">
    <location>
        <begin position="3"/>
        <end position="128"/>
    </location>
</feature>
<evidence type="ECO:0000313" key="11">
    <source>
        <dbReference type="Proteomes" id="UP000000346"/>
    </source>
</evidence>
<reference evidence="10 11" key="1">
    <citation type="journal article" date="2010" name="Appl. Environ. Microbiol.">
        <title>The genome sequence of the crenarchaeon Acidilobus saccharovorans supports a new order, Acidilobales, and suggests an important ecological role in terrestrial acidic hot springs.</title>
        <authorList>
            <person name="Mardanov A.V."/>
            <person name="Svetlitchnyi V.A."/>
            <person name="Beletsky A.V."/>
            <person name="Prokofeva M.I."/>
            <person name="Bonch-Osmolovskaya E.A."/>
            <person name="Ravin N.V."/>
            <person name="Skryabin K.G."/>
        </authorList>
    </citation>
    <scope>NUCLEOTIDE SEQUENCE [LARGE SCALE GENOMIC DNA]</scope>
    <source>
        <strain evidence="11">DSM 16705 / JCM 18335 / VKM B-2471 / 345-15</strain>
    </source>
</reference>
<dbReference type="InterPro" id="IPR005844">
    <property type="entry name" value="A-D-PHexomutase_a/b/a-I"/>
</dbReference>
<dbReference type="PANTHER" id="PTHR43771:SF1">
    <property type="entry name" value="PHOSPHOMANNOMUTASE"/>
    <property type="match status" value="1"/>
</dbReference>
<dbReference type="InterPro" id="IPR036900">
    <property type="entry name" value="A-D-PHexomutase_C_sf"/>
</dbReference>
<dbReference type="EMBL" id="CP001742">
    <property type="protein sequence ID" value="ADL19561.1"/>
    <property type="molecule type" value="Genomic_DNA"/>
</dbReference>
<organism evidence="10 11">
    <name type="scientific">Acidilobus saccharovorans (strain DSM 16705 / JCM 18335 / VKM B-2471 / 345-15)</name>
    <dbReference type="NCBI Taxonomy" id="666510"/>
    <lineage>
        <taxon>Archaea</taxon>
        <taxon>Thermoproteota</taxon>
        <taxon>Thermoprotei</taxon>
        <taxon>Acidilobales</taxon>
        <taxon>Acidilobaceae</taxon>
        <taxon>Acidilobus</taxon>
    </lineage>
</organism>
<dbReference type="Gene3D" id="3.40.120.10">
    <property type="entry name" value="Alpha-D-Glucose-1,6-Bisphosphate, subunit A, domain 3"/>
    <property type="match status" value="3"/>
</dbReference>
<keyword evidence="6 10" id="KW-0413">Isomerase</keyword>
<dbReference type="GeneID" id="9499407"/>
<evidence type="ECO:0000313" key="10">
    <source>
        <dbReference type="EMBL" id="ADL19561.1"/>
    </source>
</evidence>
<dbReference type="SUPFAM" id="SSF53738">
    <property type="entry name" value="Phosphoglucomutase, first 3 domains"/>
    <property type="match status" value="3"/>
</dbReference>
<dbReference type="AlphaFoldDB" id="D9Q2M3"/>
<dbReference type="GO" id="GO:0046872">
    <property type="term" value="F:metal ion binding"/>
    <property type="evidence" value="ECO:0007669"/>
    <property type="project" value="UniProtKB-KW"/>
</dbReference>
<sequence>MPLFGTAGARGPFPEKVNPRLIYDISLTAAKIIAGSKGSAVVGHDSRLTSPLLSLAAASGFMAGGLDTILIGIAPLPVIAHEVKRSRSSLGASISASHNPPIDNGIKLLKKDGMELFRSEEESIENNLGSVHEISWDKVGSFTMETYAVDSYINDALEFIDANSWKRLEKPKVLVDCANGAASIVTPKLLREAGIEKIVSINCNLDGTFPGRLPEPRPDVMASIQPMLESSGAEMLLAHDGDADRLALLVRGLGFVKQDLVIAMLARRKLMDKKGDIVVSVDVGYEVQQVVEKMGGRIVRAPLGRLHEYMTSNTLMAAEPWKLIDPAWGPWPDGIYQALLIVDETMRSGASINELVLSLPSYPSARLSFVVREERDKDLLYTGLSHHIEEAIGAKVVNLLTLDGVRVEGEDGSWILVRKSGTESKVRVYAQATRPARLKEIVDKIKSIALSSAQELNIGLANIEEAISMI</sequence>
<accession>D9Q2M3</accession>
<dbReference type="Pfam" id="PF02879">
    <property type="entry name" value="PGM_PMM_II"/>
    <property type="match status" value="1"/>
</dbReference>
<dbReference type="InterPro" id="IPR016055">
    <property type="entry name" value="A-D-PHexomutase_a/b/a-I/II/III"/>
</dbReference>
<feature type="domain" description="Alpha-D-phosphohexomutase alpha/beta/alpha" evidence="9">
    <location>
        <begin position="151"/>
        <end position="249"/>
    </location>
</feature>
<comment type="cofactor">
    <cofactor evidence="1">
        <name>Mg(2+)</name>
        <dbReference type="ChEBI" id="CHEBI:18420"/>
    </cofactor>
</comment>
<dbReference type="Gene3D" id="3.30.310.50">
    <property type="entry name" value="Alpha-D-phosphohexomutase, C-terminal domain"/>
    <property type="match status" value="1"/>
</dbReference>
<dbReference type="InParanoid" id="D9Q2M3"/>
<dbReference type="InterPro" id="IPR005845">
    <property type="entry name" value="A-D-PHexomutase_a/b/a-II"/>
</dbReference>
<dbReference type="EC" id="5.4.2.8" evidence="10"/>
<dbReference type="PRINTS" id="PR00509">
    <property type="entry name" value="PGMPMM"/>
</dbReference>
<dbReference type="PANTHER" id="PTHR43771">
    <property type="entry name" value="PHOSPHOMANNOMUTASE"/>
    <property type="match status" value="1"/>
</dbReference>
<dbReference type="InterPro" id="IPR005843">
    <property type="entry name" value="A-D-PHexomutase_C"/>
</dbReference>
<comment type="similarity">
    <text evidence="2">Belongs to the phosphohexose mutase family.</text>
</comment>
<keyword evidence="11" id="KW-1185">Reference proteome</keyword>
<dbReference type="Pfam" id="PF02878">
    <property type="entry name" value="PGM_PMM_I"/>
    <property type="match status" value="1"/>
</dbReference>
<evidence type="ECO:0000259" key="9">
    <source>
        <dbReference type="Pfam" id="PF02879"/>
    </source>
</evidence>
<dbReference type="eggNOG" id="arCOG00767">
    <property type="taxonomic scope" value="Archaea"/>
</dbReference>
<protein>
    <submittedName>
        <fullName evidence="10">Phospho-sugar mutase</fullName>
        <ecNumber evidence="10">5.4.2.8</ecNumber>
    </submittedName>
</protein>
<evidence type="ECO:0000256" key="5">
    <source>
        <dbReference type="ARBA" id="ARBA00022842"/>
    </source>
</evidence>
<dbReference type="InterPro" id="IPR005841">
    <property type="entry name" value="Alpha-D-phosphohexomutase_SF"/>
</dbReference>
<dbReference type="Pfam" id="PF00408">
    <property type="entry name" value="PGM_PMM_IV"/>
    <property type="match status" value="1"/>
</dbReference>
<proteinExistence type="inferred from homology"/>
<evidence type="ECO:0000256" key="6">
    <source>
        <dbReference type="ARBA" id="ARBA00023235"/>
    </source>
</evidence>
<dbReference type="Proteomes" id="UP000000346">
    <property type="component" value="Chromosome"/>
</dbReference>
<dbReference type="OrthoDB" id="10363at2157"/>
<dbReference type="GO" id="GO:0004615">
    <property type="term" value="F:phosphomannomutase activity"/>
    <property type="evidence" value="ECO:0007669"/>
    <property type="project" value="UniProtKB-EC"/>
</dbReference>
<keyword evidence="5" id="KW-0460">Magnesium</keyword>
<keyword evidence="4" id="KW-0479">Metal-binding</keyword>
<feature type="domain" description="Alpha-D-phosphohexomutase C-terminal" evidence="7">
    <location>
        <begin position="394"/>
        <end position="445"/>
    </location>
</feature>
<dbReference type="KEGG" id="asc:ASAC_1156"/>
<evidence type="ECO:0000256" key="1">
    <source>
        <dbReference type="ARBA" id="ARBA00001946"/>
    </source>
</evidence>
<name>D9Q2M3_ACIS3</name>
<evidence type="ECO:0000256" key="3">
    <source>
        <dbReference type="ARBA" id="ARBA00022553"/>
    </source>
</evidence>
<evidence type="ECO:0000256" key="4">
    <source>
        <dbReference type="ARBA" id="ARBA00022723"/>
    </source>
</evidence>
<dbReference type="HOGENOM" id="CLU_016950_7_1_2"/>
<dbReference type="GO" id="GO:0005975">
    <property type="term" value="P:carbohydrate metabolic process"/>
    <property type="evidence" value="ECO:0007669"/>
    <property type="project" value="InterPro"/>
</dbReference>